<evidence type="ECO:0000256" key="7">
    <source>
        <dbReference type="ARBA" id="ARBA00022837"/>
    </source>
</evidence>
<evidence type="ECO:0000259" key="18">
    <source>
        <dbReference type="PROSITE" id="PS51886"/>
    </source>
</evidence>
<dbReference type="Pfam" id="PF00147">
    <property type="entry name" value="Fibrinogen_C"/>
    <property type="match status" value="1"/>
</dbReference>
<dbReference type="SMART" id="SM00034">
    <property type="entry name" value="CLECT"/>
    <property type="match status" value="2"/>
</dbReference>
<dbReference type="SUPFAM" id="SSF81324">
    <property type="entry name" value="Voltage-gated potassium channels"/>
    <property type="match status" value="1"/>
</dbReference>
<dbReference type="InterPro" id="IPR006571">
    <property type="entry name" value="TLDc_dom"/>
</dbReference>
<dbReference type="InterPro" id="IPR013099">
    <property type="entry name" value="K_chnl_dom"/>
</dbReference>
<comment type="subcellular location">
    <subcellularLocation>
        <location evidence="1">Secreted</location>
        <location evidence="1">Extracellular space</location>
        <location evidence="1">Extracellular matrix</location>
    </subcellularLocation>
</comment>
<name>A0ABN8NMN2_9CNID</name>
<organism evidence="19 20">
    <name type="scientific">Porites lobata</name>
    <dbReference type="NCBI Taxonomy" id="104759"/>
    <lineage>
        <taxon>Eukaryota</taxon>
        <taxon>Metazoa</taxon>
        <taxon>Cnidaria</taxon>
        <taxon>Anthozoa</taxon>
        <taxon>Hexacorallia</taxon>
        <taxon>Scleractinia</taxon>
        <taxon>Fungiina</taxon>
        <taxon>Poritidae</taxon>
        <taxon>Porites</taxon>
    </lineage>
</organism>
<feature type="transmembrane region" description="Helical" evidence="11">
    <location>
        <begin position="3691"/>
        <end position="3711"/>
    </location>
</feature>
<feature type="domain" description="TLDc" evidence="18">
    <location>
        <begin position="368"/>
        <end position="544"/>
    </location>
</feature>
<dbReference type="Proteomes" id="UP001159405">
    <property type="component" value="Unassembled WGS sequence"/>
</dbReference>
<evidence type="ECO:0000256" key="1">
    <source>
        <dbReference type="ARBA" id="ARBA00004498"/>
    </source>
</evidence>
<dbReference type="InterPro" id="IPR018378">
    <property type="entry name" value="C-type_lectin_CS"/>
</dbReference>
<feature type="domain" description="TLDc" evidence="18">
    <location>
        <begin position="1617"/>
        <end position="1788"/>
    </location>
</feature>
<dbReference type="PROSITE" id="PS51406">
    <property type="entry name" value="FIBRINOGEN_C_2"/>
    <property type="match status" value="1"/>
</dbReference>
<dbReference type="InterPro" id="IPR036116">
    <property type="entry name" value="FN3_sf"/>
</dbReference>
<keyword evidence="7" id="KW-0106">Calcium</keyword>
<keyword evidence="2" id="KW-0964">Secreted</keyword>
<dbReference type="CDD" id="cd00057">
    <property type="entry name" value="FA58C"/>
    <property type="match status" value="3"/>
</dbReference>
<keyword evidence="11" id="KW-0812">Transmembrane</keyword>
<feature type="domain" description="Pentraxin (PTX)" evidence="17">
    <location>
        <begin position="80"/>
        <end position="270"/>
    </location>
</feature>
<dbReference type="SMART" id="SM00231">
    <property type="entry name" value="FA58C"/>
    <property type="match status" value="3"/>
</dbReference>
<dbReference type="PANTHER" id="PTHR24543:SF325">
    <property type="entry name" value="F5_8 TYPE C DOMAIN-CONTAINING PROTEIN"/>
    <property type="match status" value="1"/>
</dbReference>
<feature type="domain" description="Fibronectin type-III" evidence="15">
    <location>
        <begin position="2391"/>
        <end position="2484"/>
    </location>
</feature>
<dbReference type="InterPro" id="IPR001759">
    <property type="entry name" value="PTX_dom"/>
</dbReference>
<dbReference type="InterPro" id="IPR030476">
    <property type="entry name" value="Pentaxin_CS"/>
</dbReference>
<dbReference type="SMART" id="SM00159">
    <property type="entry name" value="PTX"/>
    <property type="match status" value="1"/>
</dbReference>
<dbReference type="InterPro" id="IPR013783">
    <property type="entry name" value="Ig-like_fold"/>
</dbReference>
<feature type="domain" description="Fibronectin type-III" evidence="15">
    <location>
        <begin position="2489"/>
        <end position="2583"/>
    </location>
</feature>
<dbReference type="InterPro" id="IPR003961">
    <property type="entry name" value="FN3_dom"/>
</dbReference>
<feature type="transmembrane region" description="Helical" evidence="11">
    <location>
        <begin position="3935"/>
        <end position="3955"/>
    </location>
</feature>
<evidence type="ECO:0000256" key="5">
    <source>
        <dbReference type="ARBA" id="ARBA00022734"/>
    </source>
</evidence>
<dbReference type="SMART" id="SM00186">
    <property type="entry name" value="FBG"/>
    <property type="match status" value="1"/>
</dbReference>
<keyword evidence="6" id="KW-0677">Repeat</keyword>
<keyword evidence="20" id="KW-1185">Reference proteome</keyword>
<reference evidence="19 20" key="1">
    <citation type="submission" date="2022-05" db="EMBL/GenBank/DDBJ databases">
        <authorList>
            <consortium name="Genoscope - CEA"/>
            <person name="William W."/>
        </authorList>
    </citation>
    <scope>NUCLEOTIDE SEQUENCE [LARGE SCALE GENOMIC DNA]</scope>
</reference>
<evidence type="ECO:0000256" key="6">
    <source>
        <dbReference type="ARBA" id="ARBA00022737"/>
    </source>
</evidence>
<dbReference type="PROSITE" id="PS00289">
    <property type="entry name" value="PTX_1"/>
    <property type="match status" value="1"/>
</dbReference>
<dbReference type="PROSITE" id="PS50060">
    <property type="entry name" value="MAM_2"/>
    <property type="match status" value="1"/>
</dbReference>
<dbReference type="InterPro" id="IPR014716">
    <property type="entry name" value="Fibrinogen_a/b/g_C_1"/>
</dbReference>
<sequence>MASHNGMMFSTHDHDNDIGAGRSCAQNYSGSWWYRDCHLANLNGRYGDDTSGVGINWFSWRGHLYSLKETSMKLRPRREREWFYELIFSGAPSDYVLLPRITDLRDMTSCWWMKTEGRLDWQWVFSLYNFDNLSLLSFFFSGNGSFLLHVSNDFRTFDVEENNMTNNLWHHLCITWLSEYGNWTFYIDGVKKKEGIDLGADYHSSVGYLVIGGFKGSLTLFNLWDEYIDDSSRIEKLAHACSSLIGNVVPWPEVQVWRVGNVQKKDSSLCQFSETFHWNFKKDSNWKRTYDGFSGRRGVWKQWWWYVQKGVASKNLWDYVDLQSYEWECISDPSACSQGLSMSFWLRFKPKDIGLISSRRARLISNIQGYTDEHDTILGSWLDDVLPSHGKWLHCFRSTSANWRGNQFHHACDGKGPTVVLIQVQQNIFGGFLDSQWGGNDGNITGKKAFIFSLTNLKGFSPFKMELKINKWDNAATQDSTRGPIFGDGDIAIGHFPYQASSTTNLGESYEVPSGITLSSDEKLRLLAGSDKFVVDYMEVFYYNVPSNLVNVKSVSQFPDSRLSASSSLDDLNAEGRPEHAVLNNKQGSWCSFYKRQAEWLQVDLGLNQDIYGVAVQGSNDSTSIVTNYTVGLRANGATEGTWLLETSSVDYFYPTIYSARYVRFTVNTFQIEPCMRVGILKENCLPGWRYYQGSCYSISSSAKSWTDSKAHCLGESANLVNIGSPMENEFIRSKISERYWSGLREVADNQLNWVDDENAPDYVNWIAGQPVYQDGRNDCVYVQSGSWRLDDCGQSIQFVCEKALQTYSVTQWSSSSWKCMTTPQLARLGLIKDCHSSWCGQVGDWLQLDLGQERSISSIDTQGAPDDFGFVKKFTLSYQNSSVRSWEEYKELDESNARVFSGNWNGKKSVRHILVPPVTAHLIRFHPTECLASKRCCMRVDLLEAGNSTCPSGWEYFQGSCYQFRDNLETWSDALAFCRNYGADLLKISSAEENQFVKRNGKNWWLALRRDARNTGVWKWNDGSILSDTNFWATGEPSNHGNNEHCGQFRDDTRLWNDVYCESLVNVACEKDSIDVILTSRGINENDPGIFCGYHEFSRSYLLSVSTSKENWELRIAKSSLAWDHVGITWSQQWGLRLYHNGMLLAESTKPITLPYPSEDKITKFTIGRDANSWAVWGHNFQMADLRIWEAVLPEQKVRDVYTNAAMPWFMWKNIGPPSFQWKLKHDCQANHSHDSCAGENYLRDDKEYTQVGCFGIDSGPLMQSLENTDPILGGSYDARADAVIKCLNAARRIGNRIFAFKNGGECLTLSVSELDVSKIYEESNDCTDSKGSASAMNIYVIKNNYNVAYKKPTSQSGTVKDSSLATDGSRMDSKNEMCSLTTVQKDPWWRVDLEREIMIRDVYIFMYSDSSVKYLLEIRIGINDVPALGSNPLCGGVFGFKLESWRRIRCPTPRLGRYVSVTRIVDNGALMLCEVEVREETLEYVQTNMAYPRSKGDLSILESQHVVGTAKCLRFSYKISGDDVGRLNVYIVSQDDSASLLWRISGSEGNEWKTAQVPIDVALGFKIQVESVSGGGDDGDISIRDIKLGSNLTCACAPPQACRQLTGFYSTMISHVISYQATLMAWLSAVGFGERYWAPCYKGSVDGWHSKTFHSKCDSKGPSLTLARKGSYLFGGFADRSWKGYTTAQAIPSSKAFLFSLKPFDQSQGPNKKIDVIPENRSEAIRMKKFSGPCWGYSTSELCFTNNAVEIVPNGVFDYSGISDPNVFFTGSSDFEADEIEVFITSDSLCDPPCGEGETCDEINGRCICDPALRHEEICRLRRELQDKRDKYCNEILGPSNNCAGNLFARFDFSNRQPNTFKWRCYYEEALTMDRWRFDKTKSSPCYYTKDSEIKSFSSEDCNALGMESQSISDSQITASSEHDPSHGAGNARLNFRAGSGRTGAWSALSPDSSPWLQVDFTRIVALAKIATQGRSDYDQWVTGYSLSYSVDGNYFPMYKLCGEIKIFEGNSDRDTIVSHVISPVIFTRFIRILPKNWHGHLSMRAEFYECHGYKVLEVDQLLSVSKYLWTFDDLNDIKDLQGESWAQISGSLQSTTGVRGRAVKALGGAGFIELIKDAALLLANPLPHSCVTLSLWLSYEIQIPNVVQTFFAAGDQENGDRGVRLYQEDGSKEELTFKITAATTWCSIRFSAFQRVWSHLVFSWGNSSEINKLKVYLNGNEATPLEHQCASLSTNDLSDHDIKIGLSQLPLASFDDIILWAKELSAAEVAQLFQFYKGGANLRVELNLELTDEIFDSELAKPGSEMFSNRTFWIEKEVIKLMGENFISKVDNFKFWNMTHVAVNFTVRFVGVGYQAIEPLERTLATEGMLGNRPIKFVAIEGNDVYIRPLQVLAYNTSSTSLALEWNEPGELLHGIFCGVEISYRVNGSSQTERVMVASGIPNYELTNLESYTWYVVSVTPHTLEGEGKKSDEVVARTGEDAPTSAPLNVIAFLNNSGSIIVTWEPVPVEHRLGAIQGYKVIYTAQSTGQQKVLTVNRHVLSTELPNLLIYTLYNIQVLAFNSAGESPTSLTLTVRSAEDVPSAPPPVVVAHATSYTSVMMSWKAIPTEHENGLLRGYMVQLGGMDDDLIYGCALNMNIMQLEKSKVYKLRVAGFTSKGRGNFSDFVIVNTNINDCRALGMEDRNISDLQITASSELINTHSARNARLYYKGVPGAWTKAYSDTKPWLQVDFQGKVTLLKVATQGRFDQDQWVKSYSLSSAYNSVHFELYKQFGEIKVRCFCITLVSKRAYIFQANWDRNTVVHNALTPAITACFIRVLPETWFSYPSLRTEFYSCEYEVKIDPVNITGDFRNSTSIGLSWVAPDSFKLGEVVSEYRVEIVDLLRGERINVTVNPSSTSIQLDFLKPFTSYEFKVYGSTSSWEGNITDTITLKTEEDAPSEPPRNLTVEQSATSAATLQWKPVHKYFINGRLKGYKVLYKQTNSPTSNWTSIVLNANGTREGRKKRSVEEETVSFDLKGLKTYTSYTVIVLAFTIKDGVPTLATNFTTAEDVPDHAPINVTAYNTSSTSINVTWQPIPPDHVNGILLGYHVIYRRINKFGDNISMVTVNSTVLHTELTGLGKYKLYSIQVAGRTLLGLGNVSDPVNVRTDEDVPDDPPGNIRAIGIEPTVLKAHWLPVSNETINGIALGYKLALFTITGTRIRDYTLNISKLSLEITGLNIWTNYSIKMAAFTVVGEGPWSELIFEDTDEEVPFKGPTNLTGMATNSTSVFVKWDPVYLPTIRGILRGYTVYYKEDSSSVHPSILRNVSVDISVTNAQLVNLHKYTYYHIWVTAFTTRQGSQSSPLFVQTHEDVPDRPPLSIRYSSPSSTSIFLYWDPVPPQFENGIIRGFNVGYQENKPNTELAVRERFLVNWVLLDGLKKFTEYSVRVSAFTSIGYGPENNISVLTPQDVPSKPPNDVRAESHVTLTTIPVTWLPIDPHHIHGVLLGFKIRYQAVASGEEQIEDQPIQEERVDPTTFSFVLKHLEIFTLYRVDVLGYTVVGDGPVTTDYAETCRCHKRLTTSWYEFRPYVQVPENNIPGGLIPPILSKLAVTCCQTCQSHGTSYVDFNSNGLNTSARLRDLRTFKSSIGNPTDFFFPVYGFKDQTHFAKEFGYHGLVESPGMAYIINTNSQDDVPNAVLNNIISCWSIVTLFMVITYLSGLAVWVVESPTNPQDFPSSFTKGVPEGFYWAFVSTTTVGYGDRAPITVTGRLLAIVVILTGLVLFSLVNGILATSITSVALETDYKIYGAKVAAIAETPEYRVGIRKNAKMDEDNEYHTFDDIYTALQEQRVTGALIDTYSAGDSKEMFAKQHFRVNKILDYSSTYGIVMGKEARKLRICFKEYSEQAFASEISHHIQKNTEQLKEPPEPLPVEKSTGLFDSNSVVFQKSLLIASTLLLLALLLGTIYEIIRRFRAKGKIEPHGEFVRSFIPSVKYSLVRYYTLVFL</sequence>
<keyword evidence="11" id="KW-1133">Transmembrane helix</keyword>
<keyword evidence="11" id="KW-0472">Membrane</keyword>
<dbReference type="Pfam" id="PF00754">
    <property type="entry name" value="F5_F8_type_C"/>
    <property type="match status" value="4"/>
</dbReference>
<evidence type="ECO:0000256" key="2">
    <source>
        <dbReference type="ARBA" id="ARBA00022530"/>
    </source>
</evidence>
<comment type="caution">
    <text evidence="9">Lacks conserved residue(s) required for the propagation of feature annotation.</text>
</comment>
<feature type="domain" description="Fibronectin type-III" evidence="15">
    <location>
        <begin position="2587"/>
        <end position="2677"/>
    </location>
</feature>
<evidence type="ECO:0000259" key="16">
    <source>
        <dbReference type="PROSITE" id="PS51406"/>
    </source>
</evidence>
<dbReference type="EMBL" id="CALNXK010000026">
    <property type="protein sequence ID" value="CAH3113715.1"/>
    <property type="molecule type" value="Genomic_DNA"/>
</dbReference>
<feature type="domain" description="Fibronectin type-III" evidence="15">
    <location>
        <begin position="3361"/>
        <end position="3455"/>
    </location>
</feature>
<dbReference type="SUPFAM" id="SSF49785">
    <property type="entry name" value="Galactose-binding domain-like"/>
    <property type="match status" value="5"/>
</dbReference>
<evidence type="ECO:0000259" key="13">
    <source>
        <dbReference type="PROSITE" id="PS50041"/>
    </source>
</evidence>
<gene>
    <name evidence="19" type="ORF">PLOB_00022288</name>
</gene>
<dbReference type="SUPFAM" id="SSF49899">
    <property type="entry name" value="Concanavalin A-like lectins/glucanases"/>
    <property type="match status" value="4"/>
</dbReference>
<evidence type="ECO:0000256" key="3">
    <source>
        <dbReference type="ARBA" id="ARBA00022536"/>
    </source>
</evidence>
<dbReference type="PROSITE" id="PS50041">
    <property type="entry name" value="C_TYPE_LECTIN_2"/>
    <property type="match status" value="2"/>
</dbReference>
<keyword evidence="5" id="KW-0430">Lectin</keyword>
<dbReference type="Pfam" id="PF00041">
    <property type="entry name" value="fn3"/>
    <property type="match status" value="9"/>
</dbReference>
<comment type="caution">
    <text evidence="19">The sequence shown here is derived from an EMBL/GenBank/DDBJ whole genome shotgun (WGS) entry which is preliminary data.</text>
</comment>
<dbReference type="Gene3D" id="2.60.40.10">
    <property type="entry name" value="Immunoglobulins"/>
    <property type="match status" value="10"/>
</dbReference>
<dbReference type="InterPro" id="IPR020837">
    <property type="entry name" value="Fibrinogen_CS"/>
</dbReference>
<feature type="domain" description="C-type lectin" evidence="13">
    <location>
        <begin position="692"/>
        <end position="802"/>
    </location>
</feature>
<dbReference type="InterPro" id="IPR002181">
    <property type="entry name" value="Fibrinogen_a/b/g_C_dom"/>
</dbReference>
<dbReference type="SUPFAM" id="SSF56436">
    <property type="entry name" value="C-type lectin-like"/>
    <property type="match status" value="2"/>
</dbReference>
<dbReference type="CDD" id="cd00063">
    <property type="entry name" value="FN3"/>
    <property type="match status" value="10"/>
</dbReference>
<feature type="domain" description="F5/8 type C" evidence="12">
    <location>
        <begin position="545"/>
        <end position="683"/>
    </location>
</feature>
<dbReference type="PROSITE" id="PS50853">
    <property type="entry name" value="FN3"/>
    <property type="match status" value="10"/>
</dbReference>
<feature type="domain" description="Fibronectin type-III" evidence="15">
    <location>
        <begin position="3160"/>
        <end position="3254"/>
    </location>
</feature>
<dbReference type="PANTHER" id="PTHR24543">
    <property type="entry name" value="MULTICOPPER OXIDASE-RELATED"/>
    <property type="match status" value="1"/>
</dbReference>
<dbReference type="PROSITE" id="PS01285">
    <property type="entry name" value="FA58C_1"/>
    <property type="match status" value="3"/>
</dbReference>
<feature type="domain" description="Fibronectin type-III" evidence="15">
    <location>
        <begin position="3459"/>
        <end position="3563"/>
    </location>
</feature>
<dbReference type="Pfam" id="PF00629">
    <property type="entry name" value="MAM"/>
    <property type="match status" value="1"/>
</dbReference>
<dbReference type="InterPro" id="IPR036056">
    <property type="entry name" value="Fibrinogen-like_C"/>
</dbReference>
<dbReference type="InterPro" id="IPR008979">
    <property type="entry name" value="Galactose-bd-like_sf"/>
</dbReference>
<feature type="domain" description="Fibronectin type-III" evidence="15">
    <location>
        <begin position="3059"/>
        <end position="3155"/>
    </location>
</feature>
<dbReference type="SMART" id="SM00137">
    <property type="entry name" value="MAM"/>
    <property type="match status" value="1"/>
</dbReference>
<dbReference type="PROSITE" id="PS50022">
    <property type="entry name" value="FA58C_3"/>
    <property type="match status" value="4"/>
</dbReference>
<feature type="domain" description="Fibronectin type-III" evidence="15">
    <location>
        <begin position="2846"/>
        <end position="2940"/>
    </location>
</feature>
<accession>A0ABN8NMN2</accession>
<dbReference type="SUPFAM" id="SSF49265">
    <property type="entry name" value="Fibronectin type III"/>
    <property type="match status" value="6"/>
</dbReference>
<feature type="domain" description="F5/8 type C" evidence="12">
    <location>
        <begin position="793"/>
        <end position="946"/>
    </location>
</feature>
<dbReference type="SUPFAM" id="SSF56496">
    <property type="entry name" value="Fibrinogen C-terminal domain-like"/>
    <property type="match status" value="1"/>
</dbReference>
<dbReference type="InterPro" id="IPR006585">
    <property type="entry name" value="FTP1"/>
</dbReference>
<evidence type="ECO:0000256" key="4">
    <source>
        <dbReference type="ARBA" id="ARBA00022723"/>
    </source>
</evidence>
<dbReference type="Gene3D" id="2.60.120.260">
    <property type="entry name" value="Galactose-binding domain-like"/>
    <property type="match status" value="5"/>
</dbReference>
<evidence type="ECO:0000259" key="17">
    <source>
        <dbReference type="PROSITE" id="PS51828"/>
    </source>
</evidence>
<feature type="domain" description="F5/8 type C" evidence="12">
    <location>
        <begin position="2677"/>
        <end position="2839"/>
    </location>
</feature>
<feature type="domain" description="Fibrinogen C-terminal" evidence="16">
    <location>
        <begin position="1"/>
        <end position="78"/>
    </location>
</feature>
<dbReference type="Gene3D" id="3.10.100.10">
    <property type="entry name" value="Mannose-Binding Protein A, subunit A"/>
    <property type="match status" value="2"/>
</dbReference>
<dbReference type="Pfam" id="PF07534">
    <property type="entry name" value="TLD"/>
    <property type="match status" value="2"/>
</dbReference>
<keyword evidence="8" id="KW-1015">Disulfide bond</keyword>
<dbReference type="InterPro" id="IPR013320">
    <property type="entry name" value="ConA-like_dom_sf"/>
</dbReference>
<feature type="transmembrane region" description="Helical" evidence="11">
    <location>
        <begin position="3756"/>
        <end position="3776"/>
    </location>
</feature>
<evidence type="ECO:0000259" key="14">
    <source>
        <dbReference type="PROSITE" id="PS50060"/>
    </source>
</evidence>
<evidence type="ECO:0000259" key="12">
    <source>
        <dbReference type="PROSITE" id="PS50022"/>
    </source>
</evidence>
<dbReference type="SMART" id="SM00060">
    <property type="entry name" value="FN3"/>
    <property type="match status" value="10"/>
</dbReference>
<dbReference type="PROSITE" id="PS51886">
    <property type="entry name" value="TLDC"/>
    <property type="match status" value="2"/>
</dbReference>
<dbReference type="PROSITE" id="PS00615">
    <property type="entry name" value="C_TYPE_LECTIN_1"/>
    <property type="match status" value="1"/>
</dbReference>
<evidence type="ECO:0000256" key="8">
    <source>
        <dbReference type="ARBA" id="ARBA00023157"/>
    </source>
</evidence>
<dbReference type="InterPro" id="IPR000998">
    <property type="entry name" value="MAM_dom"/>
</dbReference>
<dbReference type="InterPro" id="IPR016186">
    <property type="entry name" value="C-type_lectin-like/link_sf"/>
</dbReference>
<feature type="domain" description="F5/8 type C" evidence="12">
    <location>
        <begin position="1902"/>
        <end position="2053"/>
    </location>
</feature>
<evidence type="ECO:0000256" key="9">
    <source>
        <dbReference type="PROSITE-ProRule" id="PRU01172"/>
    </source>
</evidence>
<evidence type="ECO:0000313" key="19">
    <source>
        <dbReference type="EMBL" id="CAH3113715.1"/>
    </source>
</evidence>
<dbReference type="InterPro" id="IPR033989">
    <property type="entry name" value="CD209-like_CTLD"/>
</dbReference>
<dbReference type="Pfam" id="PF07885">
    <property type="entry name" value="Ion_trans_2"/>
    <property type="match status" value="1"/>
</dbReference>
<feature type="domain" description="C-type lectin" evidence="13">
    <location>
        <begin position="958"/>
        <end position="1071"/>
    </location>
</feature>
<dbReference type="PROSITE" id="PS00514">
    <property type="entry name" value="FIBRINOGEN_C_1"/>
    <property type="match status" value="1"/>
</dbReference>
<keyword evidence="3" id="KW-0245">EGF-like domain</keyword>
<dbReference type="InterPro" id="IPR016187">
    <property type="entry name" value="CTDL_fold"/>
</dbReference>
<dbReference type="PROSITE" id="PS51828">
    <property type="entry name" value="PTX_2"/>
    <property type="match status" value="1"/>
</dbReference>
<dbReference type="Pfam" id="PF00059">
    <property type="entry name" value="Lectin_C"/>
    <property type="match status" value="2"/>
</dbReference>
<keyword evidence="2" id="KW-0272">Extracellular matrix</keyword>
<dbReference type="InterPro" id="IPR000421">
    <property type="entry name" value="FA58C"/>
</dbReference>
<dbReference type="CDD" id="cd03590">
    <property type="entry name" value="CLECT_DC-SIGN_like"/>
    <property type="match status" value="1"/>
</dbReference>
<protein>
    <submittedName>
        <fullName evidence="19">Uncharacterized protein</fullName>
    </submittedName>
</protein>
<dbReference type="Pfam" id="PF13385">
    <property type="entry name" value="Laminin_G_3"/>
    <property type="match status" value="1"/>
</dbReference>
<feature type="region of interest" description="Disordered" evidence="10">
    <location>
        <begin position="1915"/>
        <end position="1935"/>
    </location>
</feature>
<dbReference type="InterPro" id="IPR001304">
    <property type="entry name" value="C-type_lectin-like"/>
</dbReference>
<evidence type="ECO:0000256" key="11">
    <source>
        <dbReference type="SAM" id="Phobius"/>
    </source>
</evidence>
<feature type="domain" description="MAM" evidence="14">
    <location>
        <begin position="1447"/>
        <end position="1600"/>
    </location>
</feature>
<evidence type="ECO:0000256" key="10">
    <source>
        <dbReference type="SAM" id="MobiDB-lite"/>
    </source>
</evidence>
<feature type="domain" description="Fibronectin type-III" evidence="15">
    <location>
        <begin position="2945"/>
        <end position="3054"/>
    </location>
</feature>
<dbReference type="Gene3D" id="2.60.120.200">
    <property type="match status" value="4"/>
</dbReference>
<keyword evidence="4" id="KW-0479">Metal-binding</keyword>
<evidence type="ECO:0000313" key="20">
    <source>
        <dbReference type="Proteomes" id="UP001159405"/>
    </source>
</evidence>
<dbReference type="CDD" id="cd06263">
    <property type="entry name" value="MAM"/>
    <property type="match status" value="1"/>
</dbReference>
<dbReference type="Gene3D" id="1.10.287.70">
    <property type="match status" value="1"/>
</dbReference>
<dbReference type="Gene3D" id="3.90.215.10">
    <property type="entry name" value="Gamma Fibrinogen, chain A, domain 1"/>
    <property type="match status" value="1"/>
</dbReference>
<dbReference type="SMART" id="SM00607">
    <property type="entry name" value="FTP"/>
    <property type="match status" value="1"/>
</dbReference>
<proteinExistence type="predicted"/>
<feature type="domain" description="Fibronectin type-III" evidence="15">
    <location>
        <begin position="3259"/>
        <end position="3356"/>
    </location>
</feature>
<evidence type="ECO:0000259" key="15">
    <source>
        <dbReference type="PROSITE" id="PS50853"/>
    </source>
</evidence>